<name>A0A9W9RQM2_9EURO</name>
<dbReference type="InterPro" id="IPR029039">
    <property type="entry name" value="Flavoprotein-like_sf"/>
</dbReference>
<dbReference type="GeneID" id="81442428"/>
<dbReference type="Proteomes" id="UP001147782">
    <property type="component" value="Unassembled WGS sequence"/>
</dbReference>
<sequence length="158" mass="17518">MDTPTPTPPKIGVIICSTRNPRVCPQIAKFVQDTIQSTQPNTTTTTTTNPTTHLIDLTTWNLPLYNEPGIPSQIKDTTQYTHAHTRAWSAEITRYDAFIFVTPQYNWGYPAAIKNALDYLYHEWAGKPAFVVSYGGHGGGKANRQLRGGFGGTEDEDC</sequence>
<evidence type="ECO:0000313" key="3">
    <source>
        <dbReference type="Proteomes" id="UP001147782"/>
    </source>
</evidence>
<gene>
    <name evidence="2" type="ORF">N7496_010336</name>
</gene>
<proteinExistence type="predicted"/>
<reference evidence="2" key="1">
    <citation type="submission" date="2022-11" db="EMBL/GenBank/DDBJ databases">
        <authorList>
            <person name="Petersen C."/>
        </authorList>
    </citation>
    <scope>NUCLEOTIDE SEQUENCE</scope>
    <source>
        <strain evidence="2">IBT 29864</strain>
    </source>
</reference>
<dbReference type="GO" id="GO:0005829">
    <property type="term" value="C:cytosol"/>
    <property type="evidence" value="ECO:0007669"/>
    <property type="project" value="TreeGrafter"/>
</dbReference>
<dbReference type="OrthoDB" id="68575at2759"/>
<dbReference type="InterPro" id="IPR005025">
    <property type="entry name" value="FMN_Rdtase-like_dom"/>
</dbReference>
<accession>A0A9W9RQM2</accession>
<dbReference type="InterPro" id="IPR050712">
    <property type="entry name" value="NAD(P)H-dep_reductase"/>
</dbReference>
<dbReference type="EMBL" id="JAPZBS010000008">
    <property type="protein sequence ID" value="KAJ5364623.1"/>
    <property type="molecule type" value="Genomic_DNA"/>
</dbReference>
<evidence type="ECO:0000313" key="2">
    <source>
        <dbReference type="EMBL" id="KAJ5364623.1"/>
    </source>
</evidence>
<dbReference type="AlphaFoldDB" id="A0A9W9RQM2"/>
<reference evidence="2" key="2">
    <citation type="journal article" date="2023" name="IMA Fungus">
        <title>Comparative genomic study of the Penicillium genus elucidates a diverse pangenome and 15 lateral gene transfer events.</title>
        <authorList>
            <person name="Petersen C."/>
            <person name="Sorensen T."/>
            <person name="Nielsen M.R."/>
            <person name="Sondergaard T.E."/>
            <person name="Sorensen J.L."/>
            <person name="Fitzpatrick D.A."/>
            <person name="Frisvad J.C."/>
            <person name="Nielsen K.L."/>
        </authorList>
    </citation>
    <scope>NUCLEOTIDE SEQUENCE</scope>
    <source>
        <strain evidence="2">IBT 29864</strain>
    </source>
</reference>
<dbReference type="GO" id="GO:0016491">
    <property type="term" value="F:oxidoreductase activity"/>
    <property type="evidence" value="ECO:0007669"/>
    <property type="project" value="InterPro"/>
</dbReference>
<dbReference type="Gene3D" id="3.40.50.360">
    <property type="match status" value="1"/>
</dbReference>
<dbReference type="PANTHER" id="PTHR30543">
    <property type="entry name" value="CHROMATE REDUCTASE"/>
    <property type="match status" value="1"/>
</dbReference>
<protein>
    <recommendedName>
        <fullName evidence="1">NADPH-dependent FMN reductase-like domain-containing protein</fullName>
    </recommendedName>
</protein>
<organism evidence="2 3">
    <name type="scientific">Penicillium cataractarum</name>
    <dbReference type="NCBI Taxonomy" id="2100454"/>
    <lineage>
        <taxon>Eukaryota</taxon>
        <taxon>Fungi</taxon>
        <taxon>Dikarya</taxon>
        <taxon>Ascomycota</taxon>
        <taxon>Pezizomycotina</taxon>
        <taxon>Eurotiomycetes</taxon>
        <taxon>Eurotiomycetidae</taxon>
        <taxon>Eurotiales</taxon>
        <taxon>Aspergillaceae</taxon>
        <taxon>Penicillium</taxon>
    </lineage>
</organism>
<dbReference type="SUPFAM" id="SSF52218">
    <property type="entry name" value="Flavoproteins"/>
    <property type="match status" value="1"/>
</dbReference>
<dbReference type="PANTHER" id="PTHR30543:SF21">
    <property type="entry name" value="NAD(P)H-DEPENDENT FMN REDUCTASE LOT6"/>
    <property type="match status" value="1"/>
</dbReference>
<dbReference type="GO" id="GO:0010181">
    <property type="term" value="F:FMN binding"/>
    <property type="evidence" value="ECO:0007669"/>
    <property type="project" value="TreeGrafter"/>
</dbReference>
<feature type="domain" description="NADPH-dependent FMN reductase-like" evidence="1">
    <location>
        <begin position="9"/>
        <end position="148"/>
    </location>
</feature>
<comment type="caution">
    <text evidence="2">The sequence shown here is derived from an EMBL/GenBank/DDBJ whole genome shotgun (WGS) entry which is preliminary data.</text>
</comment>
<keyword evidence="3" id="KW-1185">Reference proteome</keyword>
<evidence type="ECO:0000259" key="1">
    <source>
        <dbReference type="Pfam" id="PF03358"/>
    </source>
</evidence>
<dbReference type="RefSeq" id="XP_056552249.1">
    <property type="nucleotide sequence ID" value="XM_056703249.1"/>
</dbReference>
<dbReference type="Pfam" id="PF03358">
    <property type="entry name" value="FMN_red"/>
    <property type="match status" value="1"/>
</dbReference>